<protein>
    <submittedName>
        <fullName evidence="1">Uncharacterized protein</fullName>
    </submittedName>
</protein>
<dbReference type="KEGG" id="abas:ACPOL_5475"/>
<evidence type="ECO:0000313" key="2">
    <source>
        <dbReference type="Proteomes" id="UP000253606"/>
    </source>
</evidence>
<keyword evidence="2" id="KW-1185">Reference proteome</keyword>
<sequence>MNIAGISNASVLSDLYASGTIGNTKASSPLDGDGATVSEIRDKVDGLATSGKLTTLQQVALIASGFQDLNANDPSYQPTGQTGYTRATSGNIDFTGTLQSIGDFDAAHGDLTDAAKFTGLADLFKQDSVSSSNSLDVKG</sequence>
<proteinExistence type="predicted"/>
<dbReference type="Proteomes" id="UP000253606">
    <property type="component" value="Chromosome"/>
</dbReference>
<name>A0A2Z5G652_9BACT</name>
<reference evidence="1 2" key="1">
    <citation type="journal article" date="2018" name="Front. Microbiol.">
        <title>Hydrolytic Capabilities as a Key to Environmental Success: Chitinolytic and Cellulolytic Acidobacteria From Acidic Sub-arctic Soils and Boreal Peatlands.</title>
        <authorList>
            <person name="Belova S.E."/>
            <person name="Ravin N.V."/>
            <person name="Pankratov T.A."/>
            <person name="Rakitin A.L."/>
            <person name="Ivanova A.A."/>
            <person name="Beletsky A.V."/>
            <person name="Mardanov A.V."/>
            <person name="Sinninghe Damste J.S."/>
            <person name="Dedysh S.N."/>
        </authorList>
    </citation>
    <scope>NUCLEOTIDE SEQUENCE [LARGE SCALE GENOMIC DNA]</scope>
    <source>
        <strain evidence="1 2">SBC82</strain>
    </source>
</reference>
<dbReference type="EMBL" id="CP030840">
    <property type="protein sequence ID" value="AXC14723.1"/>
    <property type="molecule type" value="Genomic_DNA"/>
</dbReference>
<organism evidence="1 2">
    <name type="scientific">Acidisarcina polymorpha</name>
    <dbReference type="NCBI Taxonomy" id="2211140"/>
    <lineage>
        <taxon>Bacteria</taxon>
        <taxon>Pseudomonadati</taxon>
        <taxon>Acidobacteriota</taxon>
        <taxon>Terriglobia</taxon>
        <taxon>Terriglobales</taxon>
        <taxon>Acidobacteriaceae</taxon>
        <taxon>Acidisarcina</taxon>
    </lineage>
</organism>
<dbReference type="AlphaFoldDB" id="A0A2Z5G652"/>
<accession>A0A2Z5G652</accession>
<evidence type="ECO:0000313" key="1">
    <source>
        <dbReference type="EMBL" id="AXC14723.1"/>
    </source>
</evidence>
<dbReference type="RefSeq" id="WP_114209440.1">
    <property type="nucleotide sequence ID" value="NZ_CP030840.1"/>
</dbReference>
<gene>
    <name evidence="1" type="ORF">ACPOL_5475</name>
</gene>